<feature type="domain" description="CopC" evidence="7">
    <location>
        <begin position="37"/>
        <end position="129"/>
    </location>
</feature>
<dbReference type="Pfam" id="PF04234">
    <property type="entry name" value="CopC"/>
    <property type="match status" value="1"/>
</dbReference>
<gene>
    <name evidence="8" type="ORF">UFOPK3752_01216</name>
</gene>
<keyword evidence="4" id="KW-0186">Copper</keyword>
<feature type="transmembrane region" description="Helical" evidence="6">
    <location>
        <begin position="169"/>
        <end position="191"/>
    </location>
</feature>
<organism evidence="8">
    <name type="scientific">freshwater metagenome</name>
    <dbReference type="NCBI Taxonomy" id="449393"/>
    <lineage>
        <taxon>unclassified sequences</taxon>
        <taxon>metagenomes</taxon>
        <taxon>ecological metagenomes</taxon>
    </lineage>
</organism>
<dbReference type="GO" id="GO:0042597">
    <property type="term" value="C:periplasmic space"/>
    <property type="evidence" value="ECO:0007669"/>
    <property type="project" value="InterPro"/>
</dbReference>
<evidence type="ECO:0000256" key="4">
    <source>
        <dbReference type="ARBA" id="ARBA00023008"/>
    </source>
</evidence>
<evidence type="ECO:0000256" key="5">
    <source>
        <dbReference type="SAM" id="MobiDB-lite"/>
    </source>
</evidence>
<reference evidence="8" key="1">
    <citation type="submission" date="2020-05" db="EMBL/GenBank/DDBJ databases">
        <authorList>
            <person name="Chiriac C."/>
            <person name="Salcher M."/>
            <person name="Ghai R."/>
            <person name="Kavagutti S V."/>
        </authorList>
    </citation>
    <scope>NUCLEOTIDE SEQUENCE</scope>
</reference>
<dbReference type="InterPro" id="IPR014755">
    <property type="entry name" value="Cu-Rt/internalin_Ig-like"/>
</dbReference>
<proteinExistence type="predicted"/>
<accession>A0A6J7JL22</accession>
<feature type="region of interest" description="Disordered" evidence="5">
    <location>
        <begin position="137"/>
        <end position="161"/>
    </location>
</feature>
<dbReference type="PANTHER" id="PTHR34820:SF4">
    <property type="entry name" value="INNER MEMBRANE PROTEIN YEBZ"/>
    <property type="match status" value="1"/>
</dbReference>
<keyword evidence="6" id="KW-1133">Transmembrane helix</keyword>
<dbReference type="SUPFAM" id="SSF81296">
    <property type="entry name" value="E set domains"/>
    <property type="match status" value="1"/>
</dbReference>
<keyword evidence="6" id="KW-0812">Transmembrane</keyword>
<evidence type="ECO:0000256" key="2">
    <source>
        <dbReference type="ARBA" id="ARBA00022723"/>
    </source>
</evidence>
<evidence type="ECO:0000259" key="7">
    <source>
        <dbReference type="Pfam" id="PF04234"/>
    </source>
</evidence>
<keyword evidence="2" id="KW-0479">Metal-binding</keyword>
<dbReference type="GO" id="GO:0030313">
    <property type="term" value="C:cell envelope"/>
    <property type="evidence" value="ECO:0007669"/>
    <property type="project" value="UniProtKB-SubCell"/>
</dbReference>
<dbReference type="GO" id="GO:0006825">
    <property type="term" value="P:copper ion transport"/>
    <property type="evidence" value="ECO:0007669"/>
    <property type="project" value="InterPro"/>
</dbReference>
<evidence type="ECO:0000256" key="3">
    <source>
        <dbReference type="ARBA" id="ARBA00022729"/>
    </source>
</evidence>
<dbReference type="AlphaFoldDB" id="A0A6J7JL22"/>
<dbReference type="GO" id="GO:0005507">
    <property type="term" value="F:copper ion binding"/>
    <property type="evidence" value="ECO:0007669"/>
    <property type="project" value="InterPro"/>
</dbReference>
<sequence length="196" mass="19443">MLRSSLIAYHHRLAAALVAGVLVIAGNLLGAPGASAHDRMTGSTPADGSVVTAPPAQIRMTFTDEVETIGVAVIVVGPDGVRVARGKPVVDGLAVTQGLVPLTVSGAYTVSYRVVSSDGHPISGKLRFTATLPPVASDASSSEPASVSVTEPGSAAATPPAAELGSGGALPWVVGLVVLLALAGVSAVVLARRRSA</sequence>
<evidence type="ECO:0000256" key="1">
    <source>
        <dbReference type="ARBA" id="ARBA00004196"/>
    </source>
</evidence>
<evidence type="ECO:0000256" key="6">
    <source>
        <dbReference type="SAM" id="Phobius"/>
    </source>
</evidence>
<dbReference type="GO" id="GO:0005886">
    <property type="term" value="C:plasma membrane"/>
    <property type="evidence" value="ECO:0007669"/>
    <property type="project" value="TreeGrafter"/>
</dbReference>
<dbReference type="PANTHER" id="PTHR34820">
    <property type="entry name" value="INNER MEMBRANE PROTEIN YEBZ"/>
    <property type="match status" value="1"/>
</dbReference>
<dbReference type="GO" id="GO:0046688">
    <property type="term" value="P:response to copper ion"/>
    <property type="evidence" value="ECO:0007669"/>
    <property type="project" value="InterPro"/>
</dbReference>
<keyword evidence="3" id="KW-0732">Signal</keyword>
<feature type="compositionally biased region" description="Low complexity" evidence="5">
    <location>
        <begin position="137"/>
        <end position="149"/>
    </location>
</feature>
<name>A0A6J7JL22_9ZZZZ</name>
<dbReference type="EMBL" id="CAFBND010000043">
    <property type="protein sequence ID" value="CAB4943587.1"/>
    <property type="molecule type" value="Genomic_DNA"/>
</dbReference>
<protein>
    <submittedName>
        <fullName evidence="8">Unannotated protein</fullName>
    </submittedName>
</protein>
<dbReference type="InterPro" id="IPR032694">
    <property type="entry name" value="CopC/D"/>
</dbReference>
<dbReference type="Gene3D" id="2.60.40.1220">
    <property type="match status" value="1"/>
</dbReference>
<keyword evidence="6" id="KW-0472">Membrane</keyword>
<dbReference type="InterPro" id="IPR007348">
    <property type="entry name" value="CopC_dom"/>
</dbReference>
<evidence type="ECO:0000313" key="8">
    <source>
        <dbReference type="EMBL" id="CAB4943587.1"/>
    </source>
</evidence>
<dbReference type="InterPro" id="IPR014756">
    <property type="entry name" value="Ig_E-set"/>
</dbReference>
<comment type="subcellular location">
    <subcellularLocation>
        <location evidence="1">Cell envelope</location>
    </subcellularLocation>
</comment>